<sequence length="66" mass="7868">PLRVYVTVYILRERDDRKLRALSNVTRFISAPLLTDDCLCKFDLHHKIIMRKYAEQHDIPVNHNCC</sequence>
<name>A0ABD0MTB6_CIRMR</name>
<feature type="non-terminal residue" evidence="1">
    <location>
        <position position="1"/>
    </location>
</feature>
<accession>A0ABD0MTB6</accession>
<dbReference type="Proteomes" id="UP001529510">
    <property type="component" value="Unassembled WGS sequence"/>
</dbReference>
<evidence type="ECO:0000313" key="1">
    <source>
        <dbReference type="EMBL" id="KAL0152815.1"/>
    </source>
</evidence>
<dbReference type="EMBL" id="JAMKFB020000184">
    <property type="protein sequence ID" value="KAL0152815.1"/>
    <property type="molecule type" value="Genomic_DNA"/>
</dbReference>
<protein>
    <submittedName>
        <fullName evidence="1">Uncharacterized protein</fullName>
    </submittedName>
</protein>
<dbReference type="AlphaFoldDB" id="A0ABD0MTB6"/>
<proteinExistence type="predicted"/>
<organism evidence="1 2">
    <name type="scientific">Cirrhinus mrigala</name>
    <name type="common">Mrigala</name>
    <dbReference type="NCBI Taxonomy" id="683832"/>
    <lineage>
        <taxon>Eukaryota</taxon>
        <taxon>Metazoa</taxon>
        <taxon>Chordata</taxon>
        <taxon>Craniata</taxon>
        <taxon>Vertebrata</taxon>
        <taxon>Euteleostomi</taxon>
        <taxon>Actinopterygii</taxon>
        <taxon>Neopterygii</taxon>
        <taxon>Teleostei</taxon>
        <taxon>Ostariophysi</taxon>
        <taxon>Cypriniformes</taxon>
        <taxon>Cyprinidae</taxon>
        <taxon>Labeoninae</taxon>
        <taxon>Labeonini</taxon>
        <taxon>Cirrhinus</taxon>
    </lineage>
</organism>
<evidence type="ECO:0000313" key="2">
    <source>
        <dbReference type="Proteomes" id="UP001529510"/>
    </source>
</evidence>
<comment type="caution">
    <text evidence="1">The sequence shown here is derived from an EMBL/GenBank/DDBJ whole genome shotgun (WGS) entry which is preliminary data.</text>
</comment>
<keyword evidence="2" id="KW-1185">Reference proteome</keyword>
<gene>
    <name evidence="1" type="ORF">M9458_051885</name>
</gene>
<reference evidence="1 2" key="1">
    <citation type="submission" date="2024-05" db="EMBL/GenBank/DDBJ databases">
        <title>Genome sequencing and assembly of Indian major carp, Cirrhinus mrigala (Hamilton, 1822).</title>
        <authorList>
            <person name="Mohindra V."/>
            <person name="Chowdhury L.M."/>
            <person name="Lal K."/>
            <person name="Jena J.K."/>
        </authorList>
    </citation>
    <scope>NUCLEOTIDE SEQUENCE [LARGE SCALE GENOMIC DNA]</scope>
    <source>
        <strain evidence="1">CM1030</strain>
        <tissue evidence="1">Blood</tissue>
    </source>
</reference>